<dbReference type="GO" id="GO:0045893">
    <property type="term" value="P:positive regulation of DNA-templated transcription"/>
    <property type="evidence" value="ECO:0007669"/>
    <property type="project" value="InterPro"/>
</dbReference>
<dbReference type="Pfam" id="PF00320">
    <property type="entry name" value="GATA"/>
    <property type="match status" value="1"/>
</dbReference>
<evidence type="ECO:0000256" key="4">
    <source>
        <dbReference type="ARBA" id="ARBA00022771"/>
    </source>
</evidence>
<dbReference type="SUPFAM" id="SSF57716">
    <property type="entry name" value="Glucocorticoid receptor-like (DNA-binding domain)"/>
    <property type="match status" value="1"/>
</dbReference>
<comment type="similarity">
    <text evidence="2 8">Belongs to the type IV zinc-finger family. Class A subfamily.</text>
</comment>
<keyword evidence="3" id="KW-0479">Metal-binding</keyword>
<dbReference type="STRING" id="4432.A0A1U7ZWN9"/>
<comment type="function">
    <text evidence="8">Transcriptional activator that specifically binds 5'-GATA-3' or 5'-GAT-3' motifs within gene promoters.</text>
</comment>
<dbReference type="OrthoDB" id="2162994at2759"/>
<feature type="compositionally biased region" description="Low complexity" evidence="10">
    <location>
        <begin position="28"/>
        <end position="50"/>
    </location>
</feature>
<evidence type="ECO:0000256" key="7">
    <source>
        <dbReference type="ARBA" id="ARBA00023242"/>
    </source>
</evidence>
<feature type="domain" description="GATA-type" evidence="11">
    <location>
        <begin position="175"/>
        <end position="211"/>
    </location>
</feature>
<keyword evidence="8" id="KW-0804">Transcription</keyword>
<protein>
    <recommendedName>
        <fullName evidence="8">GATA transcription factor</fullName>
    </recommendedName>
</protein>
<evidence type="ECO:0000256" key="10">
    <source>
        <dbReference type="SAM" id="MobiDB-lite"/>
    </source>
</evidence>
<dbReference type="InterPro" id="IPR051140">
    <property type="entry name" value="GATA_TF"/>
</dbReference>
<dbReference type="FunFam" id="3.30.50.10:FF:000018">
    <property type="entry name" value="GATA transcription factor"/>
    <property type="match status" value="1"/>
</dbReference>
<evidence type="ECO:0000256" key="5">
    <source>
        <dbReference type="ARBA" id="ARBA00022833"/>
    </source>
</evidence>
<dbReference type="GO" id="GO:0005634">
    <property type="term" value="C:nucleus"/>
    <property type="evidence" value="ECO:0000318"/>
    <property type="project" value="GO_Central"/>
</dbReference>
<dbReference type="GeneID" id="104598501"/>
<keyword evidence="12" id="KW-1185">Reference proteome</keyword>
<evidence type="ECO:0000313" key="13">
    <source>
        <dbReference type="RefSeq" id="XP_010258899.1"/>
    </source>
</evidence>
<reference evidence="13" key="1">
    <citation type="submission" date="2025-08" db="UniProtKB">
        <authorList>
            <consortium name="RefSeq"/>
        </authorList>
    </citation>
    <scope>IDENTIFICATION</scope>
</reference>
<keyword evidence="4 9" id="KW-0863">Zinc-finger</keyword>
<dbReference type="OMA" id="EGMYGHH"/>
<evidence type="ECO:0000256" key="8">
    <source>
        <dbReference type="PIRNR" id="PIRNR016992"/>
    </source>
</evidence>
<evidence type="ECO:0000256" key="6">
    <source>
        <dbReference type="ARBA" id="ARBA00023159"/>
    </source>
</evidence>
<dbReference type="PROSITE" id="PS50114">
    <property type="entry name" value="GATA_ZN_FINGER_2"/>
    <property type="match status" value="1"/>
</dbReference>
<evidence type="ECO:0000313" key="12">
    <source>
        <dbReference type="Proteomes" id="UP000189703"/>
    </source>
</evidence>
<evidence type="ECO:0000256" key="1">
    <source>
        <dbReference type="ARBA" id="ARBA00004123"/>
    </source>
</evidence>
<dbReference type="PANTHER" id="PTHR45658:SF46">
    <property type="entry name" value="GATA TRANSCRIPTION FACTOR 4"/>
    <property type="match status" value="1"/>
</dbReference>
<dbReference type="GO" id="GO:0008270">
    <property type="term" value="F:zinc ion binding"/>
    <property type="evidence" value="ECO:0007669"/>
    <property type="project" value="UniProtKB-KW"/>
</dbReference>
<evidence type="ECO:0000259" key="11">
    <source>
        <dbReference type="PROSITE" id="PS50114"/>
    </source>
</evidence>
<dbReference type="InParanoid" id="A0A1U7ZWN9"/>
<feature type="compositionally biased region" description="Polar residues" evidence="10">
    <location>
        <begin position="133"/>
        <end position="145"/>
    </location>
</feature>
<name>A0A1U7ZWN9_NELNU</name>
<organism evidence="12 13">
    <name type="scientific">Nelumbo nucifera</name>
    <name type="common">Sacred lotus</name>
    <dbReference type="NCBI Taxonomy" id="4432"/>
    <lineage>
        <taxon>Eukaryota</taxon>
        <taxon>Viridiplantae</taxon>
        <taxon>Streptophyta</taxon>
        <taxon>Embryophyta</taxon>
        <taxon>Tracheophyta</taxon>
        <taxon>Spermatophyta</taxon>
        <taxon>Magnoliopsida</taxon>
        <taxon>Proteales</taxon>
        <taxon>Nelumbonaceae</taxon>
        <taxon>Nelumbo</taxon>
    </lineage>
</organism>
<proteinExistence type="inferred from homology"/>
<feature type="compositionally biased region" description="Polar residues" evidence="10">
    <location>
        <begin position="51"/>
        <end position="73"/>
    </location>
</feature>
<dbReference type="GO" id="GO:0000976">
    <property type="term" value="F:transcription cis-regulatory region binding"/>
    <property type="evidence" value="ECO:0000318"/>
    <property type="project" value="GO_Central"/>
</dbReference>
<dbReference type="GO" id="GO:0006357">
    <property type="term" value="P:regulation of transcription by RNA polymerase II"/>
    <property type="evidence" value="ECO:0000318"/>
    <property type="project" value="GO_Central"/>
</dbReference>
<dbReference type="KEGG" id="nnu:104598501"/>
<gene>
    <name evidence="13" type="primary">LOC104598501</name>
</gene>
<dbReference type="Proteomes" id="UP000189703">
    <property type="component" value="Unplaced"/>
</dbReference>
<keyword evidence="7 8" id="KW-0539">Nucleus</keyword>
<keyword evidence="8" id="KW-0238">DNA-binding</keyword>
<feature type="region of interest" description="Disordered" evidence="10">
    <location>
        <begin position="26"/>
        <end position="76"/>
    </location>
</feature>
<evidence type="ECO:0000256" key="2">
    <source>
        <dbReference type="ARBA" id="ARBA00005694"/>
    </source>
</evidence>
<accession>A0A1U7ZWN9</accession>
<feature type="region of interest" description="Disordered" evidence="10">
    <location>
        <begin position="111"/>
        <end position="162"/>
    </location>
</feature>
<keyword evidence="8" id="KW-0805">Transcription regulation</keyword>
<dbReference type="InterPro" id="IPR016679">
    <property type="entry name" value="TF_GATA_pln"/>
</dbReference>
<dbReference type="FunCoup" id="A0A1U7ZWN9">
    <property type="interactions" value="20"/>
</dbReference>
<sequence>MEMYGLPAPDFFRIDDLLDFSNDGDLFSSSSSSSSSSSFTPDPDLLHLPPTENNTGNRPSATADTSNRSNSFTDDLCVPSDDVAELEWLSKFVDDSFTDFSMSETVATTNFRPDTASVPGRARSKRSRATSTHISWTSLPESNVPATGKSRLGKESSTASPDITREQLAIASSSSSGVRKCTHCASEKTPQWRTGPLGPKTLCNACGVRYKSGRLVPEYRPLASPTFVWSQHSNSHRKVMELRRQKEILRQEESSNQYHHQFSSLHHHPDFKVC</sequence>
<dbReference type="PIRSF" id="PIRSF016992">
    <property type="entry name" value="TF_GATA_plant"/>
    <property type="match status" value="1"/>
</dbReference>
<dbReference type="InterPro" id="IPR000679">
    <property type="entry name" value="Znf_GATA"/>
</dbReference>
<dbReference type="SMART" id="SM00401">
    <property type="entry name" value="ZnF_GATA"/>
    <property type="match status" value="1"/>
</dbReference>
<dbReference type="CDD" id="cd00202">
    <property type="entry name" value="ZnF_GATA"/>
    <property type="match status" value="1"/>
</dbReference>
<dbReference type="PROSITE" id="PS00344">
    <property type="entry name" value="GATA_ZN_FINGER_1"/>
    <property type="match status" value="1"/>
</dbReference>
<dbReference type="PANTHER" id="PTHR45658">
    <property type="entry name" value="GATA TRANSCRIPTION FACTOR"/>
    <property type="match status" value="1"/>
</dbReference>
<dbReference type="Gene3D" id="3.30.50.10">
    <property type="entry name" value="Erythroid Transcription Factor GATA-1, subunit A"/>
    <property type="match status" value="1"/>
</dbReference>
<dbReference type="AlphaFoldDB" id="A0A1U7ZWN9"/>
<keyword evidence="6 8" id="KW-0010">Activator</keyword>
<comment type="subcellular location">
    <subcellularLocation>
        <location evidence="1 8">Nucleus</location>
    </subcellularLocation>
</comment>
<dbReference type="InterPro" id="IPR013088">
    <property type="entry name" value="Znf_NHR/GATA"/>
</dbReference>
<dbReference type="RefSeq" id="XP_010258899.1">
    <property type="nucleotide sequence ID" value="XM_010260597.2"/>
</dbReference>
<keyword evidence="5" id="KW-0862">Zinc</keyword>
<evidence type="ECO:0000256" key="3">
    <source>
        <dbReference type="ARBA" id="ARBA00022723"/>
    </source>
</evidence>
<dbReference type="GO" id="GO:0030154">
    <property type="term" value="P:cell differentiation"/>
    <property type="evidence" value="ECO:0000318"/>
    <property type="project" value="GO_Central"/>
</dbReference>
<dbReference type="eggNOG" id="KOG1601">
    <property type="taxonomic scope" value="Eukaryota"/>
</dbReference>
<evidence type="ECO:0000256" key="9">
    <source>
        <dbReference type="PROSITE-ProRule" id="PRU00094"/>
    </source>
</evidence>